<dbReference type="RefSeq" id="WP_380654431.1">
    <property type="nucleotide sequence ID" value="NZ_JBHRVQ010000001.1"/>
</dbReference>
<keyword evidence="1" id="KW-0812">Transmembrane</keyword>
<keyword evidence="3" id="KW-1185">Reference proteome</keyword>
<keyword evidence="1" id="KW-0472">Membrane</keyword>
<evidence type="ECO:0000256" key="1">
    <source>
        <dbReference type="SAM" id="Phobius"/>
    </source>
</evidence>
<sequence>MSNKNKPVIPHEDDHNNLDLRGTLAMVLALGALMVVSWFGIFMLFMERM</sequence>
<gene>
    <name evidence="2" type="ORF">ACFOEO_08710</name>
</gene>
<proteinExistence type="predicted"/>
<dbReference type="InterPro" id="IPR012538">
    <property type="entry name" value="Cyt_c_oxidase_su2a"/>
</dbReference>
<organism evidence="2 3">
    <name type="scientific">Salinicoccus sesuvii</name>
    <dbReference type="NCBI Taxonomy" id="868281"/>
    <lineage>
        <taxon>Bacteria</taxon>
        <taxon>Bacillati</taxon>
        <taxon>Bacillota</taxon>
        <taxon>Bacilli</taxon>
        <taxon>Bacillales</taxon>
        <taxon>Staphylococcaceae</taxon>
        <taxon>Salinicoccus</taxon>
    </lineage>
</organism>
<accession>A0ABV7N4X8</accession>
<dbReference type="EMBL" id="JBHRVQ010000001">
    <property type="protein sequence ID" value="MFC3388649.1"/>
    <property type="molecule type" value="Genomic_DNA"/>
</dbReference>
<keyword evidence="1" id="KW-1133">Transmembrane helix</keyword>
<dbReference type="Proteomes" id="UP001595637">
    <property type="component" value="Unassembled WGS sequence"/>
</dbReference>
<protein>
    <submittedName>
        <fullName evidence="2">Cytochrome c oxidase subunit 2A</fullName>
    </submittedName>
</protein>
<feature type="transmembrane region" description="Helical" evidence="1">
    <location>
        <begin position="20"/>
        <end position="45"/>
    </location>
</feature>
<reference evidence="3" key="1">
    <citation type="journal article" date="2019" name="Int. J. Syst. Evol. Microbiol.">
        <title>The Global Catalogue of Microorganisms (GCM) 10K type strain sequencing project: providing services to taxonomists for standard genome sequencing and annotation.</title>
        <authorList>
            <consortium name="The Broad Institute Genomics Platform"/>
            <consortium name="The Broad Institute Genome Sequencing Center for Infectious Disease"/>
            <person name="Wu L."/>
            <person name="Ma J."/>
        </authorList>
    </citation>
    <scope>NUCLEOTIDE SEQUENCE [LARGE SCALE GENOMIC DNA]</scope>
    <source>
        <strain evidence="3">CCM 7756</strain>
    </source>
</reference>
<evidence type="ECO:0000313" key="2">
    <source>
        <dbReference type="EMBL" id="MFC3388649.1"/>
    </source>
</evidence>
<name>A0ABV7N4X8_9STAP</name>
<dbReference type="Pfam" id="PF08113">
    <property type="entry name" value="CoxIIa"/>
    <property type="match status" value="1"/>
</dbReference>
<comment type="caution">
    <text evidence="2">The sequence shown here is derived from an EMBL/GenBank/DDBJ whole genome shotgun (WGS) entry which is preliminary data.</text>
</comment>
<evidence type="ECO:0000313" key="3">
    <source>
        <dbReference type="Proteomes" id="UP001595637"/>
    </source>
</evidence>